<keyword evidence="3 5" id="KW-1133">Transmembrane helix</keyword>
<feature type="transmembrane region" description="Helical" evidence="5">
    <location>
        <begin position="109"/>
        <end position="126"/>
    </location>
</feature>
<reference evidence="7" key="1">
    <citation type="submission" date="2015-07" db="EMBL/GenBank/DDBJ databases">
        <authorList>
            <person name="Rodrigo-Torres Lidia"/>
            <person name="Arahal R.David."/>
        </authorList>
    </citation>
    <scope>NUCLEOTIDE SEQUENCE [LARGE SCALE GENOMIC DNA]</scope>
    <source>
        <strain evidence="7">CECT 5096</strain>
    </source>
</reference>
<name>A0A0M7AFZ6_9HYPH</name>
<dbReference type="GeneID" id="97667802"/>
<dbReference type="InterPro" id="IPR001129">
    <property type="entry name" value="Membr-assoc_MAPEG"/>
</dbReference>
<proteinExistence type="predicted"/>
<dbReference type="AlphaFoldDB" id="A0A0M7AFZ6"/>
<keyword evidence="7" id="KW-1185">Reference proteome</keyword>
<dbReference type="OrthoDB" id="7743618at2"/>
<dbReference type="RefSeq" id="WP_055116195.1">
    <property type="nucleotide sequence ID" value="NZ_CXWC01000001.1"/>
</dbReference>
<organism evidence="6 7">
    <name type="scientific">Roseibium album</name>
    <dbReference type="NCBI Taxonomy" id="311410"/>
    <lineage>
        <taxon>Bacteria</taxon>
        <taxon>Pseudomonadati</taxon>
        <taxon>Pseudomonadota</taxon>
        <taxon>Alphaproteobacteria</taxon>
        <taxon>Hyphomicrobiales</taxon>
        <taxon>Stappiaceae</taxon>
        <taxon>Roseibium</taxon>
    </lineage>
</organism>
<accession>A0A0M7AFZ6</accession>
<evidence type="ECO:0000256" key="2">
    <source>
        <dbReference type="ARBA" id="ARBA00022692"/>
    </source>
</evidence>
<dbReference type="EMBL" id="CXWC01000001">
    <property type="protein sequence ID" value="CTQ64310.1"/>
    <property type="molecule type" value="Genomic_DNA"/>
</dbReference>
<evidence type="ECO:0000313" key="7">
    <source>
        <dbReference type="Proteomes" id="UP000049983"/>
    </source>
</evidence>
<dbReference type="SUPFAM" id="SSF161084">
    <property type="entry name" value="MAPEG domain-like"/>
    <property type="match status" value="1"/>
</dbReference>
<sequence length="128" mass="13918">MTTWILAVLVLYFGQIYFTALMYLPSAGLVRLAGGRDVLPEKGRLALRADKALVNMKENLPFFLVPAVLTFVLPNVNLGLALIGAQLFFWGRLAYAPLYVSGIPGPRSIAYGVALIGNLMMVWALFGG</sequence>
<dbReference type="Gene3D" id="1.20.120.550">
    <property type="entry name" value="Membrane associated eicosanoid/glutathione metabolism-like domain"/>
    <property type="match status" value="1"/>
</dbReference>
<evidence type="ECO:0000256" key="5">
    <source>
        <dbReference type="SAM" id="Phobius"/>
    </source>
</evidence>
<dbReference type="STRING" id="311410.LA5095_02968"/>
<evidence type="ECO:0000256" key="1">
    <source>
        <dbReference type="ARBA" id="ARBA00004370"/>
    </source>
</evidence>
<feature type="transmembrane region" description="Helical" evidence="5">
    <location>
        <begin position="62"/>
        <end position="89"/>
    </location>
</feature>
<evidence type="ECO:0000256" key="3">
    <source>
        <dbReference type="ARBA" id="ARBA00022989"/>
    </source>
</evidence>
<dbReference type="Proteomes" id="UP000049983">
    <property type="component" value="Unassembled WGS sequence"/>
</dbReference>
<dbReference type="Pfam" id="PF01124">
    <property type="entry name" value="MAPEG"/>
    <property type="match status" value="1"/>
</dbReference>
<protein>
    <submittedName>
        <fullName evidence="6">MAPEG family protein</fullName>
    </submittedName>
</protein>
<dbReference type="InterPro" id="IPR023352">
    <property type="entry name" value="MAPEG-like_dom_sf"/>
</dbReference>
<keyword evidence="2 5" id="KW-0812">Transmembrane</keyword>
<keyword evidence="4 5" id="KW-0472">Membrane</keyword>
<comment type="subcellular location">
    <subcellularLocation>
        <location evidence="1">Membrane</location>
    </subcellularLocation>
</comment>
<dbReference type="GO" id="GO:0016020">
    <property type="term" value="C:membrane"/>
    <property type="evidence" value="ECO:0007669"/>
    <property type="project" value="UniProtKB-SubCell"/>
</dbReference>
<feature type="transmembrane region" description="Helical" evidence="5">
    <location>
        <begin position="6"/>
        <end position="24"/>
    </location>
</feature>
<evidence type="ECO:0000256" key="4">
    <source>
        <dbReference type="ARBA" id="ARBA00023136"/>
    </source>
</evidence>
<evidence type="ECO:0000313" key="6">
    <source>
        <dbReference type="EMBL" id="CTQ64310.1"/>
    </source>
</evidence>
<gene>
    <name evidence="6" type="ORF">LA5096_00337</name>
</gene>